<comment type="caution">
    <text evidence="1">The sequence shown here is derived from an EMBL/GenBank/DDBJ whole genome shotgun (WGS) entry which is preliminary data.</text>
</comment>
<evidence type="ECO:0000313" key="1">
    <source>
        <dbReference type="EMBL" id="KAJ3548057.1"/>
    </source>
</evidence>
<gene>
    <name evidence="1" type="ORF">NM208_g1187</name>
</gene>
<accession>A0ACC1SWQ7</accession>
<evidence type="ECO:0000313" key="2">
    <source>
        <dbReference type="Proteomes" id="UP001148629"/>
    </source>
</evidence>
<protein>
    <submittedName>
        <fullName evidence="1">Uncharacterized protein</fullName>
    </submittedName>
</protein>
<dbReference type="Proteomes" id="UP001148629">
    <property type="component" value="Unassembled WGS sequence"/>
</dbReference>
<keyword evidence="2" id="KW-1185">Reference proteome</keyword>
<reference evidence="1" key="1">
    <citation type="submission" date="2022-08" db="EMBL/GenBank/DDBJ databases">
        <title>Genome Sequence of Fusarium decemcellulare.</title>
        <authorList>
            <person name="Buettner E."/>
        </authorList>
    </citation>
    <scope>NUCLEOTIDE SEQUENCE</scope>
    <source>
        <strain evidence="1">Babe19</strain>
    </source>
</reference>
<proteinExistence type="predicted"/>
<dbReference type="EMBL" id="JANRMS010000059">
    <property type="protein sequence ID" value="KAJ3548057.1"/>
    <property type="molecule type" value="Genomic_DNA"/>
</dbReference>
<name>A0ACC1SWQ7_9HYPO</name>
<organism evidence="1 2">
    <name type="scientific">Fusarium decemcellulare</name>
    <dbReference type="NCBI Taxonomy" id="57161"/>
    <lineage>
        <taxon>Eukaryota</taxon>
        <taxon>Fungi</taxon>
        <taxon>Dikarya</taxon>
        <taxon>Ascomycota</taxon>
        <taxon>Pezizomycotina</taxon>
        <taxon>Sordariomycetes</taxon>
        <taxon>Hypocreomycetidae</taxon>
        <taxon>Hypocreales</taxon>
        <taxon>Nectriaceae</taxon>
        <taxon>Fusarium</taxon>
        <taxon>Fusarium decemcellulare species complex</taxon>
    </lineage>
</organism>
<sequence>MIALALGFVAFMRFYRLVDTGDAKAWVNVDKVDYLLPGTNVPFSSNEGKTVSHESGSSVATAAASGLAAVLLSASWVLDENDQHFSDDKNMRVAFKNLTMENKYPQVQERPDKRFKDELAQLEKDGGEQRRQYDF</sequence>